<accession>A0A072PVF9</accession>
<dbReference type="OrthoDB" id="4837859at2759"/>
<dbReference type="Proteomes" id="UP000027920">
    <property type="component" value="Unassembled WGS sequence"/>
</dbReference>
<sequence length="277" mass="29407">MGCGSSSLKGDDVNVNAAPTPAPKRVNTNFASVDYSQEGNQGRRMTEYAPHETAKSKKSHDASGSGRPSEATDGRAGISHLNDDGALGPSGQGMDAAKSSYPHEDIGSVGPRGAAPDQVELKPYMTNDGWDNDDKTATSSNQQQASQVNGTHDSDPTSVGAKRHFAHENDPASVENQETRKQKAKNSQSLDPSSSVATSEDGEERKKSWLGEKYSKYHAAKTGKDVVLSDEELKKYTGKDRKELNEWAEGRKGVGENQVVGRVDGHYWGGAAGGASG</sequence>
<feature type="compositionally biased region" description="Basic and acidic residues" evidence="1">
    <location>
        <begin position="44"/>
        <end position="61"/>
    </location>
</feature>
<feature type="region of interest" description="Disordered" evidence="1">
    <location>
        <begin position="1"/>
        <end position="216"/>
    </location>
</feature>
<gene>
    <name evidence="2" type="ORF">A1O9_01824</name>
</gene>
<dbReference type="GeneID" id="25276770"/>
<proteinExistence type="predicted"/>
<feature type="compositionally biased region" description="Polar residues" evidence="1">
    <location>
        <begin position="26"/>
        <end position="40"/>
    </location>
</feature>
<evidence type="ECO:0000313" key="3">
    <source>
        <dbReference type="Proteomes" id="UP000027920"/>
    </source>
</evidence>
<name>A0A072PVF9_9EURO</name>
<comment type="caution">
    <text evidence="2">The sequence shown here is derived from an EMBL/GenBank/DDBJ whole genome shotgun (WGS) entry which is preliminary data.</text>
</comment>
<reference evidence="2 3" key="1">
    <citation type="submission" date="2013-03" db="EMBL/GenBank/DDBJ databases">
        <title>The Genome Sequence of Exophiala aquamarina CBS 119918.</title>
        <authorList>
            <consortium name="The Broad Institute Genomics Platform"/>
            <person name="Cuomo C."/>
            <person name="de Hoog S."/>
            <person name="Gorbushina A."/>
            <person name="Walker B."/>
            <person name="Young S.K."/>
            <person name="Zeng Q."/>
            <person name="Gargeya S."/>
            <person name="Fitzgerald M."/>
            <person name="Haas B."/>
            <person name="Abouelleil A."/>
            <person name="Allen A.W."/>
            <person name="Alvarado L."/>
            <person name="Arachchi H.M."/>
            <person name="Berlin A.M."/>
            <person name="Chapman S.B."/>
            <person name="Gainer-Dewar J."/>
            <person name="Goldberg J."/>
            <person name="Griggs A."/>
            <person name="Gujja S."/>
            <person name="Hansen M."/>
            <person name="Howarth C."/>
            <person name="Imamovic A."/>
            <person name="Ireland A."/>
            <person name="Larimer J."/>
            <person name="McCowan C."/>
            <person name="Murphy C."/>
            <person name="Pearson M."/>
            <person name="Poon T.W."/>
            <person name="Priest M."/>
            <person name="Roberts A."/>
            <person name="Saif S."/>
            <person name="Shea T."/>
            <person name="Sisk P."/>
            <person name="Sykes S."/>
            <person name="Wortman J."/>
            <person name="Nusbaum C."/>
            <person name="Birren B."/>
        </authorList>
    </citation>
    <scope>NUCLEOTIDE SEQUENCE [LARGE SCALE GENOMIC DNA]</scope>
    <source>
        <strain evidence="2 3">CBS 119918</strain>
    </source>
</reference>
<dbReference type="VEuPathDB" id="FungiDB:A1O9_01824"/>
<keyword evidence="3" id="KW-1185">Reference proteome</keyword>
<dbReference type="RefSeq" id="XP_013266436.1">
    <property type="nucleotide sequence ID" value="XM_013410982.1"/>
</dbReference>
<evidence type="ECO:0000256" key="1">
    <source>
        <dbReference type="SAM" id="MobiDB-lite"/>
    </source>
</evidence>
<feature type="compositionally biased region" description="Polar residues" evidence="1">
    <location>
        <begin position="185"/>
        <end position="198"/>
    </location>
</feature>
<dbReference type="HOGENOM" id="CLU_900150_0_0_1"/>
<feature type="compositionally biased region" description="Basic and acidic residues" evidence="1">
    <location>
        <begin position="203"/>
        <end position="215"/>
    </location>
</feature>
<organism evidence="2 3">
    <name type="scientific">Exophiala aquamarina CBS 119918</name>
    <dbReference type="NCBI Taxonomy" id="1182545"/>
    <lineage>
        <taxon>Eukaryota</taxon>
        <taxon>Fungi</taxon>
        <taxon>Dikarya</taxon>
        <taxon>Ascomycota</taxon>
        <taxon>Pezizomycotina</taxon>
        <taxon>Eurotiomycetes</taxon>
        <taxon>Chaetothyriomycetidae</taxon>
        <taxon>Chaetothyriales</taxon>
        <taxon>Herpotrichiellaceae</taxon>
        <taxon>Exophiala</taxon>
    </lineage>
</organism>
<dbReference type="EMBL" id="AMGV01000001">
    <property type="protein sequence ID" value="KEF63846.1"/>
    <property type="molecule type" value="Genomic_DNA"/>
</dbReference>
<evidence type="ECO:0000313" key="2">
    <source>
        <dbReference type="EMBL" id="KEF63846.1"/>
    </source>
</evidence>
<dbReference type="AlphaFoldDB" id="A0A072PVF9"/>
<protein>
    <submittedName>
        <fullName evidence="2">Uncharacterized protein</fullName>
    </submittedName>
</protein>
<feature type="compositionally biased region" description="Low complexity" evidence="1">
    <location>
        <begin position="137"/>
        <end position="147"/>
    </location>
</feature>